<feature type="compositionally biased region" description="Acidic residues" evidence="5">
    <location>
        <begin position="246"/>
        <end position="259"/>
    </location>
</feature>
<dbReference type="NCBIfam" id="TIGR03691">
    <property type="entry name" value="20S_bact_alpha"/>
    <property type="match status" value="1"/>
</dbReference>
<evidence type="ECO:0000256" key="3">
    <source>
        <dbReference type="HAMAP-Rule" id="MF_00289"/>
    </source>
</evidence>
<dbReference type="GO" id="GO:0000502">
    <property type="term" value="C:proteasome complex"/>
    <property type="evidence" value="ECO:0007669"/>
    <property type="project" value="UniProtKB-KW"/>
</dbReference>
<dbReference type="RefSeq" id="WP_311670024.1">
    <property type="nucleotide sequence ID" value="NZ_JAVREO010000021.1"/>
</dbReference>
<accession>A0ABU2JYA5</accession>
<dbReference type="InterPro" id="IPR001353">
    <property type="entry name" value="Proteasome_sua/b"/>
</dbReference>
<name>A0ABU2JYA5_9ACTN</name>
<evidence type="ECO:0000256" key="4">
    <source>
        <dbReference type="PROSITE-ProRule" id="PRU00808"/>
    </source>
</evidence>
<dbReference type="Pfam" id="PF00227">
    <property type="entry name" value="Proteasome"/>
    <property type="match status" value="1"/>
</dbReference>
<organism evidence="6 7">
    <name type="scientific">Streptomyces chisholmiae</name>
    <dbReference type="NCBI Taxonomy" id="3075540"/>
    <lineage>
        <taxon>Bacteria</taxon>
        <taxon>Bacillati</taxon>
        <taxon>Actinomycetota</taxon>
        <taxon>Actinomycetes</taxon>
        <taxon>Kitasatosporales</taxon>
        <taxon>Streptomycetaceae</taxon>
        <taxon>Streptomyces</taxon>
    </lineage>
</organism>
<dbReference type="Proteomes" id="UP001183410">
    <property type="component" value="Unassembled WGS sequence"/>
</dbReference>
<dbReference type="InterPro" id="IPR029055">
    <property type="entry name" value="Ntn_hydrolases_N"/>
</dbReference>
<sequence length="259" mass="28316">MSTPFYVSPQQAMADRAEYARKGIARGRSLVVLQYADGIVFVAENPSRALHKVSEIYDRIAFAATGKYNEYESLRIGGTRYADLRGYTYDRQDVTARGLANLYAQTLGTIFSATVEKPYEVELLVAEVGATPAEDEIYRLPHDGSIIDEHGSVAVGGNSDQIGSYLKQRHRDDMSLGEALRLAVASLARESGGAERELTSDQLEVAVLDRKRPQQRKFKRVLQPQLGRLLASEESAAATGDAADGPSDDPSDEASDDKK</sequence>
<dbReference type="InterPro" id="IPR022296">
    <property type="entry name" value="Proteasome_asu_bac"/>
</dbReference>
<dbReference type="SUPFAM" id="SSF56235">
    <property type="entry name" value="N-terminal nucleophile aminohydrolases (Ntn hydrolases)"/>
    <property type="match status" value="1"/>
</dbReference>
<evidence type="ECO:0000256" key="5">
    <source>
        <dbReference type="SAM" id="MobiDB-lite"/>
    </source>
</evidence>
<dbReference type="PROSITE" id="PS51475">
    <property type="entry name" value="PROTEASOME_ALPHA_2"/>
    <property type="match status" value="1"/>
</dbReference>
<keyword evidence="6" id="KW-0378">Hydrolase</keyword>
<protein>
    <recommendedName>
        <fullName evidence="3">Proteasome subunit alpha</fullName>
    </recommendedName>
    <alternativeName>
        <fullName evidence="3">20S proteasome alpha subunit</fullName>
    </alternativeName>
    <alternativeName>
        <fullName evidence="3">Proteasome core protein PrcA</fullName>
    </alternativeName>
</protein>
<comment type="pathway">
    <text evidence="3">Protein degradation; proteasomal Pup-dependent pathway.</text>
</comment>
<comment type="activity regulation">
    <text evidence="3">The formation of the proteasomal ATPase ARC-20S proteasome complex, likely via the docking of the C-termini of ARC into the intersubunit pockets in the alpha-rings, may trigger opening of the gate for substrate entry. Interconversion between the open-gate and close-gate conformations leads to a dynamic regulation of the 20S proteasome proteolysis activity.</text>
</comment>
<dbReference type="GO" id="GO:0016787">
    <property type="term" value="F:hydrolase activity"/>
    <property type="evidence" value="ECO:0007669"/>
    <property type="project" value="UniProtKB-KW"/>
</dbReference>
<keyword evidence="1 3" id="KW-0963">Cytoplasm</keyword>
<comment type="subunit">
    <text evidence="3">The 20S proteasome core is composed of 14 alpha and 14 beta subunits that assemble into four stacked heptameric rings, resulting in a barrel-shaped structure. The two inner rings, each composed of seven catalytic beta subunits, are sandwiched by two outer rings, each composed of seven alpha subunits. The catalytic chamber with the active sites is on the inside of the barrel. Has a gated structure, the ends of the cylinder being occluded by the N-termini of the alpha-subunits. Is capped by the proteasome-associated ATPase, ARC.</text>
</comment>
<comment type="function">
    <text evidence="3">Component of the proteasome core, a large protease complex with broad specificity involved in protein degradation.</text>
</comment>
<dbReference type="InterPro" id="IPR023332">
    <property type="entry name" value="Proteasome_alpha-type"/>
</dbReference>
<evidence type="ECO:0000313" key="6">
    <source>
        <dbReference type="EMBL" id="MDT0269945.1"/>
    </source>
</evidence>
<dbReference type="EMBL" id="JAVREO010000021">
    <property type="protein sequence ID" value="MDT0269945.1"/>
    <property type="molecule type" value="Genomic_DNA"/>
</dbReference>
<proteinExistence type="inferred from homology"/>
<feature type="region of interest" description="Disordered" evidence="5">
    <location>
        <begin position="229"/>
        <end position="259"/>
    </location>
</feature>
<dbReference type="PANTHER" id="PTHR11599">
    <property type="entry name" value="PROTEASOME SUBUNIT ALPHA/BETA"/>
    <property type="match status" value="1"/>
</dbReference>
<feature type="compositionally biased region" description="Low complexity" evidence="5">
    <location>
        <begin position="232"/>
        <end position="245"/>
    </location>
</feature>
<comment type="caution">
    <text evidence="6">The sequence shown here is derived from an EMBL/GenBank/DDBJ whole genome shotgun (WGS) entry which is preliminary data.</text>
</comment>
<reference evidence="7" key="1">
    <citation type="submission" date="2023-07" db="EMBL/GenBank/DDBJ databases">
        <title>30 novel species of actinomycetes from the DSMZ collection.</title>
        <authorList>
            <person name="Nouioui I."/>
        </authorList>
    </citation>
    <scope>NUCLEOTIDE SEQUENCE [LARGE SCALE GENOMIC DNA]</scope>
    <source>
        <strain evidence="7">DSM 44915</strain>
    </source>
</reference>
<evidence type="ECO:0000313" key="7">
    <source>
        <dbReference type="Proteomes" id="UP001183410"/>
    </source>
</evidence>
<dbReference type="Gene3D" id="3.60.20.10">
    <property type="entry name" value="Glutamine Phosphoribosylpyrophosphate, subunit 1, domain 1"/>
    <property type="match status" value="1"/>
</dbReference>
<comment type="subcellular location">
    <subcellularLocation>
        <location evidence="3">Cytoplasm</location>
    </subcellularLocation>
</comment>
<evidence type="ECO:0000256" key="1">
    <source>
        <dbReference type="ARBA" id="ARBA00022490"/>
    </source>
</evidence>
<gene>
    <name evidence="3 6" type="primary">prcA</name>
    <name evidence="6" type="ORF">RM844_27060</name>
</gene>
<evidence type="ECO:0000256" key="2">
    <source>
        <dbReference type="ARBA" id="ARBA00022942"/>
    </source>
</evidence>
<dbReference type="CDD" id="cd01906">
    <property type="entry name" value="proteasome_protease_HslV"/>
    <property type="match status" value="1"/>
</dbReference>
<dbReference type="InterPro" id="IPR050115">
    <property type="entry name" value="Proteasome_alpha"/>
</dbReference>
<comment type="similarity">
    <text evidence="3 4">Belongs to the peptidase T1A family.</text>
</comment>
<dbReference type="HAMAP" id="MF_00289_B">
    <property type="entry name" value="Proteasome_A_B"/>
    <property type="match status" value="1"/>
</dbReference>
<keyword evidence="7" id="KW-1185">Reference proteome</keyword>
<keyword evidence="2 3" id="KW-0647">Proteasome</keyword>